<dbReference type="AlphaFoldDB" id="A0A7Z0VMJ1"/>
<keyword evidence="2" id="KW-1185">Reference proteome</keyword>
<reference evidence="1 2" key="1">
    <citation type="submission" date="2016-06" db="EMBL/GenBank/DDBJ databases">
        <title>Genome sequence of endosymbiont of Candidatus Endolucinida thiodiazotropha.</title>
        <authorList>
            <person name="Poehlein A."/>
            <person name="Koenig S."/>
            <person name="Heiden S.E."/>
            <person name="Thuermer A."/>
            <person name="Voget S."/>
            <person name="Daniel R."/>
            <person name="Markert S."/>
            <person name="Gros O."/>
            <person name="Schweder T."/>
        </authorList>
    </citation>
    <scope>NUCLEOTIDE SEQUENCE [LARGE SCALE GENOMIC DNA]</scope>
    <source>
        <strain evidence="1 2">COS</strain>
    </source>
</reference>
<proteinExistence type="predicted"/>
<dbReference type="RefSeq" id="WP_069124036.1">
    <property type="nucleotide sequence ID" value="NZ_MARB01000008.1"/>
</dbReference>
<dbReference type="PANTHER" id="PTHR34655:SF2">
    <property type="entry name" value="PEROXIREDOXIN FAMILY PROTEIN"/>
    <property type="match status" value="1"/>
</dbReference>
<name>A0A7Z0VMJ1_9GAMM</name>
<dbReference type="EMBL" id="MARB01000008">
    <property type="protein sequence ID" value="ODJ88041.1"/>
    <property type="molecule type" value="Genomic_DNA"/>
</dbReference>
<evidence type="ECO:0008006" key="3">
    <source>
        <dbReference type="Google" id="ProtNLM"/>
    </source>
</evidence>
<gene>
    <name evidence="1" type="ORF">CODIS_18150</name>
</gene>
<dbReference type="Gene3D" id="3.40.1260.10">
    <property type="entry name" value="DsrEFH-like"/>
    <property type="match status" value="1"/>
</dbReference>
<accession>A0A7Z0VMJ1</accession>
<dbReference type="OrthoDB" id="9802028at2"/>
<dbReference type="Proteomes" id="UP000094769">
    <property type="component" value="Unassembled WGS sequence"/>
</dbReference>
<dbReference type="Pfam" id="PF02635">
    <property type="entry name" value="DsrE"/>
    <property type="match status" value="1"/>
</dbReference>
<evidence type="ECO:0000313" key="1">
    <source>
        <dbReference type="EMBL" id="ODJ88041.1"/>
    </source>
</evidence>
<evidence type="ECO:0000313" key="2">
    <source>
        <dbReference type="Proteomes" id="UP000094769"/>
    </source>
</evidence>
<dbReference type="SUPFAM" id="SSF75169">
    <property type="entry name" value="DsrEFH-like"/>
    <property type="match status" value="1"/>
</dbReference>
<dbReference type="InterPro" id="IPR003787">
    <property type="entry name" value="Sulphur_relay_DsrE/F-like"/>
</dbReference>
<protein>
    <recommendedName>
        <fullName evidence="3">Peroxiredoxin</fullName>
    </recommendedName>
</protein>
<comment type="caution">
    <text evidence="1">The sequence shown here is derived from an EMBL/GenBank/DDBJ whole genome shotgun (WGS) entry which is preliminary data.</text>
</comment>
<organism evidence="1 2">
    <name type="scientific">Candidatus Thiodiazotropha endolucinida</name>
    <dbReference type="NCBI Taxonomy" id="1655433"/>
    <lineage>
        <taxon>Bacteria</taxon>
        <taxon>Pseudomonadati</taxon>
        <taxon>Pseudomonadota</taxon>
        <taxon>Gammaproteobacteria</taxon>
        <taxon>Chromatiales</taxon>
        <taxon>Sedimenticolaceae</taxon>
        <taxon>Candidatus Thiodiazotropha</taxon>
    </lineage>
</organism>
<sequence length="130" mass="14175">MSQNYHIVCLTGTREKLQMAAMFASVAAATGDRVTVFFSMNALPFFIKNSVQQPPVESRFGEMIESEVGVPPFKQLFKSAAELGDAKLLPCSMALDLLKITKEALDPEFGPPTGLTRFLNDAEGGQLLTF</sequence>
<dbReference type="InterPro" id="IPR027396">
    <property type="entry name" value="DsrEFH-like"/>
</dbReference>
<dbReference type="PANTHER" id="PTHR34655">
    <property type="entry name" value="CONSERVED WITHIN P. AEROPHILUM"/>
    <property type="match status" value="1"/>
</dbReference>